<keyword evidence="1" id="KW-0732">Signal</keyword>
<sequence length="222" mass="24677">MMRQKGLVLAIATVCCHSGSVASALVKNATPQVQYPGYLGKQLLQSPNFTILPTFLSPQQSTNLTFPPDPFIYNGPLGIYRFSSYSGSPLSFVWAATFFFTCLGDLFDTLATHNHNAFDPYPNGSYKCKRYFTTSSAGDRIACELNLNKVDAPGWRMTFYDIVQELQAIWFAALWFQRTMLGLPTMNLEVHRYVGGTGVTFLAETGSIIFIMIYPSNNVSVT</sequence>
<feature type="signal peptide" evidence="1">
    <location>
        <begin position="1"/>
        <end position="23"/>
    </location>
</feature>
<protein>
    <submittedName>
        <fullName evidence="2">Uncharacterized protein</fullName>
    </submittedName>
</protein>
<reference evidence="2 3" key="1">
    <citation type="submission" date="2024-09" db="EMBL/GenBank/DDBJ databases">
        <title>Rethinking Asexuality: The Enigmatic Case of Functional Sexual Genes in Lepraria (Stereocaulaceae).</title>
        <authorList>
            <person name="Doellman M."/>
            <person name="Sun Y."/>
            <person name="Barcenas-Pena A."/>
            <person name="Lumbsch H.T."/>
            <person name="Grewe F."/>
        </authorList>
    </citation>
    <scope>NUCLEOTIDE SEQUENCE [LARGE SCALE GENOMIC DNA]</scope>
    <source>
        <strain evidence="2 3">Grewe 0041</strain>
    </source>
</reference>
<feature type="chain" id="PRO_5045045388" evidence="1">
    <location>
        <begin position="24"/>
        <end position="222"/>
    </location>
</feature>
<evidence type="ECO:0000256" key="1">
    <source>
        <dbReference type="SAM" id="SignalP"/>
    </source>
</evidence>
<comment type="caution">
    <text evidence="2">The sequence shown here is derived from an EMBL/GenBank/DDBJ whole genome shotgun (WGS) entry which is preliminary data.</text>
</comment>
<keyword evidence="3" id="KW-1185">Reference proteome</keyword>
<name>A0ABR4B4R8_9LECA</name>
<organism evidence="2 3">
    <name type="scientific">Lepraria finkii</name>
    <dbReference type="NCBI Taxonomy" id="1340010"/>
    <lineage>
        <taxon>Eukaryota</taxon>
        <taxon>Fungi</taxon>
        <taxon>Dikarya</taxon>
        <taxon>Ascomycota</taxon>
        <taxon>Pezizomycotina</taxon>
        <taxon>Lecanoromycetes</taxon>
        <taxon>OSLEUM clade</taxon>
        <taxon>Lecanoromycetidae</taxon>
        <taxon>Lecanorales</taxon>
        <taxon>Lecanorineae</taxon>
        <taxon>Stereocaulaceae</taxon>
        <taxon>Lepraria</taxon>
    </lineage>
</organism>
<proteinExistence type="predicted"/>
<accession>A0ABR4B4R8</accession>
<gene>
    <name evidence="2" type="ORF">ABVK25_007481</name>
</gene>
<evidence type="ECO:0000313" key="2">
    <source>
        <dbReference type="EMBL" id="KAL2052322.1"/>
    </source>
</evidence>
<dbReference type="EMBL" id="JBHFEH010000028">
    <property type="protein sequence ID" value="KAL2052322.1"/>
    <property type="molecule type" value="Genomic_DNA"/>
</dbReference>
<dbReference type="Proteomes" id="UP001590951">
    <property type="component" value="Unassembled WGS sequence"/>
</dbReference>
<evidence type="ECO:0000313" key="3">
    <source>
        <dbReference type="Proteomes" id="UP001590951"/>
    </source>
</evidence>